<dbReference type="Gene3D" id="1.10.287.130">
    <property type="match status" value="1"/>
</dbReference>
<keyword evidence="5" id="KW-0808">Transferase</keyword>
<reference evidence="10 11" key="1">
    <citation type="submission" date="2019-12" db="EMBL/GenBank/DDBJ databases">
        <authorList>
            <person name="Huq M.A."/>
        </authorList>
    </citation>
    <scope>NUCLEOTIDE SEQUENCE [LARGE SCALE GENOMIC DNA]</scope>
    <source>
        <strain evidence="10 11">MAH-18</strain>
    </source>
</reference>
<name>A0A6L6XKV2_9ACTN</name>
<dbReference type="InterPro" id="IPR013767">
    <property type="entry name" value="PAS_fold"/>
</dbReference>
<accession>A0A6L6XKV2</accession>
<feature type="domain" description="Histidine kinase" evidence="8">
    <location>
        <begin position="259"/>
        <end position="480"/>
    </location>
</feature>
<organism evidence="10 11">
    <name type="scientific">Nocardioides agri</name>
    <dbReference type="NCBI Taxonomy" id="2682843"/>
    <lineage>
        <taxon>Bacteria</taxon>
        <taxon>Bacillati</taxon>
        <taxon>Actinomycetota</taxon>
        <taxon>Actinomycetes</taxon>
        <taxon>Propionibacteriales</taxon>
        <taxon>Nocardioidaceae</taxon>
        <taxon>Nocardioides</taxon>
    </lineage>
</organism>
<dbReference type="RefSeq" id="WP_157339856.1">
    <property type="nucleotide sequence ID" value="NZ_WSEK01000003.1"/>
</dbReference>
<dbReference type="SUPFAM" id="SSF55874">
    <property type="entry name" value="ATPase domain of HSP90 chaperone/DNA topoisomerase II/histidine kinase"/>
    <property type="match status" value="1"/>
</dbReference>
<feature type="domain" description="PAS" evidence="9">
    <location>
        <begin position="124"/>
        <end position="193"/>
    </location>
</feature>
<keyword evidence="11" id="KW-1185">Reference proteome</keyword>
<feature type="domain" description="PAS" evidence="9">
    <location>
        <begin position="6"/>
        <end position="75"/>
    </location>
</feature>
<dbReference type="GO" id="GO:0005886">
    <property type="term" value="C:plasma membrane"/>
    <property type="evidence" value="ECO:0007669"/>
    <property type="project" value="UniProtKB-SubCell"/>
</dbReference>
<evidence type="ECO:0000259" key="8">
    <source>
        <dbReference type="PROSITE" id="PS50109"/>
    </source>
</evidence>
<dbReference type="PRINTS" id="PR00344">
    <property type="entry name" value="BCTRLSENSOR"/>
</dbReference>
<evidence type="ECO:0000313" key="10">
    <source>
        <dbReference type="EMBL" id="MVQ47740.1"/>
    </source>
</evidence>
<dbReference type="CDD" id="cd00130">
    <property type="entry name" value="PAS"/>
    <property type="match status" value="2"/>
</dbReference>
<dbReference type="SUPFAM" id="SSF47384">
    <property type="entry name" value="Homodimeric domain of signal transducing histidine kinase"/>
    <property type="match status" value="1"/>
</dbReference>
<evidence type="ECO:0000256" key="3">
    <source>
        <dbReference type="ARBA" id="ARBA00012438"/>
    </source>
</evidence>
<evidence type="ECO:0000256" key="7">
    <source>
        <dbReference type="ARBA" id="ARBA00023012"/>
    </source>
</evidence>
<dbReference type="CDD" id="cd00075">
    <property type="entry name" value="HATPase"/>
    <property type="match status" value="1"/>
</dbReference>
<sequence>MGHAAPGEALLRLFEDAEDARVLMDTDGLVVLVNASFEETFGWSRSDVVGNSKRLLVPEHLQDEYSRLRVLLVATDSHDAVRMNLRALHQDGTEIPVLLTARLIHLGEDRLVSLILQPRPDADPDTGFRELLDALLDGNVIVDGDGRIVMANDQVEALFGYREEELVDRPVEVLVPEAARATHDSLRHGFTGRARRHAMGRGNRVLGRRKDGSTFPIQVLLSSIGTDENVLVSATIRDLSGVEELMSRNDELRGQFLATVSHELRTPLTTIMASSEMLVDVLATLDDLDTRGQVAAYADRIMRAARRELTLIDDLLALTSIEASEAHVGSGLADLGVVARGAVAHLRERAEAAGLVLDVVGTDEALLVSVQEGWLARAVGCLVDNAVKFTPPGGQVTVLLRGGADAELEVRDTGPGVPEGEQEEVFERLHRGRNAVAAETPGAGLGLTIARSIIRAAGGDVEAVAAEHGGCFRLRLPLAEVAR</sequence>
<keyword evidence="4" id="KW-0597">Phosphoprotein</keyword>
<keyword evidence="6" id="KW-0418">Kinase</keyword>
<evidence type="ECO:0000256" key="4">
    <source>
        <dbReference type="ARBA" id="ARBA00022553"/>
    </source>
</evidence>
<dbReference type="Pfam" id="PF00512">
    <property type="entry name" value="HisKA"/>
    <property type="match status" value="1"/>
</dbReference>
<dbReference type="InterPro" id="IPR005467">
    <property type="entry name" value="His_kinase_dom"/>
</dbReference>
<dbReference type="Pfam" id="PF13426">
    <property type="entry name" value="PAS_9"/>
    <property type="match status" value="1"/>
</dbReference>
<evidence type="ECO:0000259" key="9">
    <source>
        <dbReference type="PROSITE" id="PS50112"/>
    </source>
</evidence>
<proteinExistence type="predicted"/>
<evidence type="ECO:0000256" key="5">
    <source>
        <dbReference type="ARBA" id="ARBA00022679"/>
    </source>
</evidence>
<dbReference type="InterPro" id="IPR003594">
    <property type="entry name" value="HATPase_dom"/>
</dbReference>
<dbReference type="InterPro" id="IPR035965">
    <property type="entry name" value="PAS-like_dom_sf"/>
</dbReference>
<gene>
    <name evidence="10" type="ORF">GON03_01005</name>
</gene>
<dbReference type="EC" id="2.7.13.3" evidence="3"/>
<dbReference type="CDD" id="cd00082">
    <property type="entry name" value="HisKA"/>
    <property type="match status" value="1"/>
</dbReference>
<evidence type="ECO:0000256" key="2">
    <source>
        <dbReference type="ARBA" id="ARBA00004236"/>
    </source>
</evidence>
<dbReference type="SUPFAM" id="SSF55785">
    <property type="entry name" value="PYP-like sensor domain (PAS domain)"/>
    <property type="match status" value="2"/>
</dbReference>
<dbReference type="Pfam" id="PF02518">
    <property type="entry name" value="HATPase_c"/>
    <property type="match status" value="1"/>
</dbReference>
<dbReference type="GO" id="GO:0000155">
    <property type="term" value="F:phosphorelay sensor kinase activity"/>
    <property type="evidence" value="ECO:0007669"/>
    <property type="project" value="InterPro"/>
</dbReference>
<dbReference type="InterPro" id="IPR000014">
    <property type="entry name" value="PAS"/>
</dbReference>
<dbReference type="InterPro" id="IPR004358">
    <property type="entry name" value="Sig_transdc_His_kin-like_C"/>
</dbReference>
<dbReference type="PANTHER" id="PTHR43711">
    <property type="entry name" value="TWO-COMPONENT HISTIDINE KINASE"/>
    <property type="match status" value="1"/>
</dbReference>
<protein>
    <recommendedName>
        <fullName evidence="3">histidine kinase</fullName>
        <ecNumber evidence="3">2.7.13.3</ecNumber>
    </recommendedName>
</protein>
<dbReference type="EMBL" id="WSEK01000003">
    <property type="protein sequence ID" value="MVQ47740.1"/>
    <property type="molecule type" value="Genomic_DNA"/>
</dbReference>
<dbReference type="PROSITE" id="PS50112">
    <property type="entry name" value="PAS"/>
    <property type="match status" value="2"/>
</dbReference>
<dbReference type="NCBIfam" id="TIGR00229">
    <property type="entry name" value="sensory_box"/>
    <property type="match status" value="2"/>
</dbReference>
<dbReference type="Pfam" id="PF00989">
    <property type="entry name" value="PAS"/>
    <property type="match status" value="1"/>
</dbReference>
<comment type="caution">
    <text evidence="10">The sequence shown here is derived from an EMBL/GenBank/DDBJ whole genome shotgun (WGS) entry which is preliminary data.</text>
</comment>
<dbReference type="Proteomes" id="UP000473525">
    <property type="component" value="Unassembled WGS sequence"/>
</dbReference>
<evidence type="ECO:0000256" key="6">
    <source>
        <dbReference type="ARBA" id="ARBA00022777"/>
    </source>
</evidence>
<dbReference type="InterPro" id="IPR036890">
    <property type="entry name" value="HATPase_C_sf"/>
</dbReference>
<dbReference type="SMART" id="SM00091">
    <property type="entry name" value="PAS"/>
    <property type="match status" value="2"/>
</dbReference>
<evidence type="ECO:0000256" key="1">
    <source>
        <dbReference type="ARBA" id="ARBA00000085"/>
    </source>
</evidence>
<dbReference type="PROSITE" id="PS50109">
    <property type="entry name" value="HIS_KIN"/>
    <property type="match status" value="1"/>
</dbReference>
<dbReference type="SMART" id="SM00387">
    <property type="entry name" value="HATPase_c"/>
    <property type="match status" value="1"/>
</dbReference>
<dbReference type="InterPro" id="IPR036097">
    <property type="entry name" value="HisK_dim/P_sf"/>
</dbReference>
<dbReference type="InterPro" id="IPR003661">
    <property type="entry name" value="HisK_dim/P_dom"/>
</dbReference>
<dbReference type="Gene3D" id="3.30.450.20">
    <property type="entry name" value="PAS domain"/>
    <property type="match status" value="2"/>
</dbReference>
<comment type="catalytic activity">
    <reaction evidence="1">
        <text>ATP + protein L-histidine = ADP + protein N-phospho-L-histidine.</text>
        <dbReference type="EC" id="2.7.13.3"/>
    </reaction>
</comment>
<dbReference type="PANTHER" id="PTHR43711:SF1">
    <property type="entry name" value="HISTIDINE KINASE 1"/>
    <property type="match status" value="1"/>
</dbReference>
<evidence type="ECO:0000313" key="11">
    <source>
        <dbReference type="Proteomes" id="UP000473525"/>
    </source>
</evidence>
<comment type="subcellular location">
    <subcellularLocation>
        <location evidence="2">Cell membrane</location>
    </subcellularLocation>
</comment>
<dbReference type="AlphaFoldDB" id="A0A6L6XKV2"/>
<dbReference type="InterPro" id="IPR050736">
    <property type="entry name" value="Sensor_HK_Regulatory"/>
</dbReference>
<dbReference type="Gene3D" id="3.30.565.10">
    <property type="entry name" value="Histidine kinase-like ATPase, C-terminal domain"/>
    <property type="match status" value="1"/>
</dbReference>
<dbReference type="SMART" id="SM00388">
    <property type="entry name" value="HisKA"/>
    <property type="match status" value="1"/>
</dbReference>
<keyword evidence="7" id="KW-0902">Two-component regulatory system</keyword>
<dbReference type="GO" id="GO:0006355">
    <property type="term" value="P:regulation of DNA-templated transcription"/>
    <property type="evidence" value="ECO:0007669"/>
    <property type="project" value="InterPro"/>
</dbReference>